<reference evidence="1" key="1">
    <citation type="submission" date="2014-11" db="EMBL/GenBank/DDBJ databases">
        <authorList>
            <person name="Amaro Gonzalez C."/>
        </authorList>
    </citation>
    <scope>NUCLEOTIDE SEQUENCE</scope>
</reference>
<accession>A0A0E9TQV9</accession>
<dbReference type="EMBL" id="GBXM01052755">
    <property type="protein sequence ID" value="JAH55822.1"/>
    <property type="molecule type" value="Transcribed_RNA"/>
</dbReference>
<organism evidence="1">
    <name type="scientific">Anguilla anguilla</name>
    <name type="common">European freshwater eel</name>
    <name type="synonym">Muraena anguilla</name>
    <dbReference type="NCBI Taxonomy" id="7936"/>
    <lineage>
        <taxon>Eukaryota</taxon>
        <taxon>Metazoa</taxon>
        <taxon>Chordata</taxon>
        <taxon>Craniata</taxon>
        <taxon>Vertebrata</taxon>
        <taxon>Euteleostomi</taxon>
        <taxon>Actinopterygii</taxon>
        <taxon>Neopterygii</taxon>
        <taxon>Teleostei</taxon>
        <taxon>Anguilliformes</taxon>
        <taxon>Anguillidae</taxon>
        <taxon>Anguilla</taxon>
    </lineage>
</organism>
<name>A0A0E9TQV9_ANGAN</name>
<evidence type="ECO:0000313" key="1">
    <source>
        <dbReference type="EMBL" id="JAH55822.1"/>
    </source>
</evidence>
<protein>
    <submittedName>
        <fullName evidence="1">Uncharacterized protein</fullName>
    </submittedName>
</protein>
<proteinExistence type="predicted"/>
<reference evidence="1" key="2">
    <citation type="journal article" date="2015" name="Fish Shellfish Immunol.">
        <title>Early steps in the European eel (Anguilla anguilla)-Vibrio vulnificus interaction in the gills: Role of the RtxA13 toxin.</title>
        <authorList>
            <person name="Callol A."/>
            <person name="Pajuelo D."/>
            <person name="Ebbesson L."/>
            <person name="Teles M."/>
            <person name="MacKenzie S."/>
            <person name="Amaro C."/>
        </authorList>
    </citation>
    <scope>NUCLEOTIDE SEQUENCE</scope>
</reference>
<sequence length="11" mass="1154">MPSSSSMESVL</sequence>